<evidence type="ECO:0000313" key="2">
    <source>
        <dbReference type="Proteomes" id="UP001143474"/>
    </source>
</evidence>
<dbReference type="Proteomes" id="UP001143474">
    <property type="component" value="Unassembled WGS sequence"/>
</dbReference>
<proteinExistence type="predicted"/>
<dbReference type="EMBL" id="BSEV01000014">
    <property type="protein sequence ID" value="GLK11992.1"/>
    <property type="molecule type" value="Genomic_DNA"/>
</dbReference>
<comment type="caution">
    <text evidence="1">The sequence shown here is derived from an EMBL/GenBank/DDBJ whole genome shotgun (WGS) entry which is preliminary data.</text>
</comment>
<reference evidence="1" key="2">
    <citation type="submission" date="2023-01" db="EMBL/GenBank/DDBJ databases">
        <authorList>
            <person name="Sun Q."/>
            <person name="Evtushenko L."/>
        </authorList>
    </citation>
    <scope>NUCLEOTIDE SEQUENCE</scope>
    <source>
        <strain evidence="1">VKM Ac-2007</strain>
    </source>
</reference>
<evidence type="ECO:0000313" key="1">
    <source>
        <dbReference type="EMBL" id="GLK11992.1"/>
    </source>
</evidence>
<gene>
    <name evidence="1" type="ORF">GCM10017600_54000</name>
</gene>
<protein>
    <submittedName>
        <fullName evidence="1">Uncharacterized protein</fullName>
    </submittedName>
</protein>
<dbReference type="AlphaFoldDB" id="A0A9W6I5C9"/>
<accession>A0A9W6I5C9</accession>
<reference evidence="1" key="1">
    <citation type="journal article" date="2014" name="Int. J. Syst. Evol. Microbiol.">
        <title>Complete genome sequence of Corynebacterium casei LMG S-19264T (=DSM 44701T), isolated from a smear-ripened cheese.</title>
        <authorList>
            <consortium name="US DOE Joint Genome Institute (JGI-PGF)"/>
            <person name="Walter F."/>
            <person name="Albersmeier A."/>
            <person name="Kalinowski J."/>
            <person name="Ruckert C."/>
        </authorList>
    </citation>
    <scope>NUCLEOTIDE SEQUENCE</scope>
    <source>
        <strain evidence="1">VKM Ac-2007</strain>
    </source>
</reference>
<sequence>MRLDDDIRRTIAEDGKIIAVAEEFSNTGEEYEYEYVVIDTGERDGDAAVRRQMDRIKATGWGSVGSEIVDGVGILSSSALNARANVETLEAFLGKWGNGEGIYPEQRAAQKIEAQVPSPGSLVLVTLTSME</sequence>
<keyword evidence="2" id="KW-1185">Reference proteome</keyword>
<organism evidence="1 2">
    <name type="scientific">Streptosporangium carneum</name>
    <dbReference type="NCBI Taxonomy" id="47481"/>
    <lineage>
        <taxon>Bacteria</taxon>
        <taxon>Bacillati</taxon>
        <taxon>Actinomycetota</taxon>
        <taxon>Actinomycetes</taxon>
        <taxon>Streptosporangiales</taxon>
        <taxon>Streptosporangiaceae</taxon>
        <taxon>Streptosporangium</taxon>
    </lineage>
</organism>
<name>A0A9W6I5C9_9ACTN</name>